<protein>
    <submittedName>
        <fullName evidence="2">Neuralized-like protein 4</fullName>
    </submittedName>
</protein>
<dbReference type="Proteomes" id="UP000053105">
    <property type="component" value="Unassembled WGS sequence"/>
</dbReference>
<keyword evidence="3" id="KW-1185">Reference proteome</keyword>
<evidence type="ECO:0000313" key="3">
    <source>
        <dbReference type="Proteomes" id="UP000053105"/>
    </source>
</evidence>
<dbReference type="SMART" id="SM00588">
    <property type="entry name" value="NEUZ"/>
    <property type="match status" value="6"/>
</dbReference>
<proteinExistence type="predicted"/>
<dbReference type="Gene3D" id="2.60.120.920">
    <property type="match status" value="6"/>
</dbReference>
<dbReference type="GO" id="GO:0061630">
    <property type="term" value="F:ubiquitin protein ligase activity"/>
    <property type="evidence" value="ECO:0007669"/>
    <property type="project" value="TreeGrafter"/>
</dbReference>
<organism evidence="2 3">
    <name type="scientific">Melipona quadrifasciata</name>
    <dbReference type="NCBI Taxonomy" id="166423"/>
    <lineage>
        <taxon>Eukaryota</taxon>
        <taxon>Metazoa</taxon>
        <taxon>Ecdysozoa</taxon>
        <taxon>Arthropoda</taxon>
        <taxon>Hexapoda</taxon>
        <taxon>Insecta</taxon>
        <taxon>Pterygota</taxon>
        <taxon>Neoptera</taxon>
        <taxon>Endopterygota</taxon>
        <taxon>Hymenoptera</taxon>
        <taxon>Apocrita</taxon>
        <taxon>Aculeata</taxon>
        <taxon>Apoidea</taxon>
        <taxon>Anthophila</taxon>
        <taxon>Apidae</taxon>
        <taxon>Melipona</taxon>
    </lineage>
</organism>
<feature type="domain" description="NHR" evidence="1">
    <location>
        <begin position="623"/>
        <end position="789"/>
    </location>
</feature>
<dbReference type="SUPFAM" id="SSF49899">
    <property type="entry name" value="Concanavalin A-like lectins/glucanases"/>
    <property type="match status" value="3"/>
</dbReference>
<dbReference type="OrthoDB" id="49113at2759"/>
<feature type="domain" description="NHR" evidence="1">
    <location>
        <begin position="225"/>
        <end position="391"/>
    </location>
</feature>
<dbReference type="PANTHER" id="PTHR12429">
    <property type="entry name" value="NEURALIZED"/>
    <property type="match status" value="1"/>
</dbReference>
<reference evidence="2 3" key="1">
    <citation type="submission" date="2015-07" db="EMBL/GenBank/DDBJ databases">
        <title>The genome of Melipona quadrifasciata.</title>
        <authorList>
            <person name="Pan H."/>
            <person name="Kapheim K."/>
        </authorList>
    </citation>
    <scope>NUCLEOTIDE SEQUENCE [LARGE SCALE GENOMIC DNA]</scope>
    <source>
        <strain evidence="2">0111107301</strain>
        <tissue evidence="2">Whole body</tissue>
    </source>
</reference>
<dbReference type="FunFam" id="2.60.120.920:FF:000014">
    <property type="entry name" value="neuralized-like protein 4 isoform X2"/>
    <property type="match status" value="1"/>
</dbReference>
<name>A0A0N0U389_9HYME</name>
<feature type="domain" description="NHR" evidence="1">
    <location>
        <begin position="1059"/>
        <end position="1193"/>
    </location>
</feature>
<dbReference type="EMBL" id="KQ435903">
    <property type="protein sequence ID" value="KOX69082.1"/>
    <property type="molecule type" value="Genomic_DNA"/>
</dbReference>
<dbReference type="InterPro" id="IPR037962">
    <property type="entry name" value="Neuralized"/>
</dbReference>
<dbReference type="PANTHER" id="PTHR12429:SF14">
    <property type="entry name" value="NEURALIZED-LIKE PROTEIN 4"/>
    <property type="match status" value="1"/>
</dbReference>
<accession>A0A0N0U389</accession>
<feature type="domain" description="NHR" evidence="1">
    <location>
        <begin position="823"/>
        <end position="990"/>
    </location>
</feature>
<feature type="domain" description="NHR" evidence="1">
    <location>
        <begin position="1"/>
        <end position="163"/>
    </location>
</feature>
<evidence type="ECO:0000259" key="1">
    <source>
        <dbReference type="PROSITE" id="PS51065"/>
    </source>
</evidence>
<dbReference type="InterPro" id="IPR006573">
    <property type="entry name" value="NHR_dom"/>
</dbReference>
<dbReference type="CDD" id="cd12887">
    <property type="entry name" value="SPRY_NHR_like"/>
    <property type="match status" value="6"/>
</dbReference>
<dbReference type="PROSITE" id="PS51065">
    <property type="entry name" value="NHR"/>
    <property type="match status" value="6"/>
</dbReference>
<feature type="domain" description="NHR" evidence="1">
    <location>
        <begin position="421"/>
        <end position="602"/>
    </location>
</feature>
<dbReference type="FunFam" id="2.60.120.920:FF:000001">
    <property type="entry name" value="neuralized-like protein 4 isoform X1"/>
    <property type="match status" value="4"/>
</dbReference>
<dbReference type="InterPro" id="IPR043136">
    <property type="entry name" value="B30.2/SPRY_sf"/>
</dbReference>
<evidence type="ECO:0000313" key="2">
    <source>
        <dbReference type="EMBL" id="KOX69082.1"/>
    </source>
</evidence>
<dbReference type="Pfam" id="PF07177">
    <property type="entry name" value="Neuralized"/>
    <property type="match status" value="6"/>
</dbReference>
<sequence length="1449" mass="161633">MFHQRCGHRVTLTNNNCTAIRDFSEYNHGLVLSAEPLKDDELFEVRIDKKMTSWSGSIEIGVTECDPEIIELPACATNLRQGTWIMFDSGIMHDGIRTVEMYGMDLNELQEGSTLGVMRTSNHELIFYINGISQGVAVSNIPERIFAVVDMYGDCVQVTITYPQIASVLCNEPKDEVEINNDFVLEEASNSSTTNLVANLNVNLNVNVNVNLPKNPSPAAIREDRLRFHERVGSLVKLSNNARTAERRRPLDEFNNGVVMTHRPLRDNELFEVRIDRLVHKWSGSIEVGVTMHSPTALEFPATMTNMRSGTTMMSGCGILVNGKGTCREYGEYNLDELREGDRVGMIRRSNGNLHYLINGLDQGIAAKVPVGVWGVIDLYGMTVKVTIVDRDEREEQNLVTRRNTLQLQGLSETEEEPPDRLMFHSCCGTHVEVINNGRTAHRPNVMDDFNNGVVLTSRPLKPNELFEVRLDKIVTKWAGSIEIGVTTHSPTELEFPFTMTNVSLSPVLLLEGGHVPCRSGTWMMTENGVMHNGTTIIDQYGQNLDRLQVGDRVGVMRKDNATLHFYVNGVDQGAAAMNVPEKIYGVIDLYGQAAQATIVDNTDFYSPTTNNSSFSNTTLYSDLRFHHIHSKNARIVNNGLTALRPRALGEFNEAIVIANRALRDGEMFEVTIDKMVDRWTGAIEAGVTLIRPDELEFPSTMTDIDHDTWMLSGSNVMRDGVILRNNYACDLDKLVEGNRIGMMRCSDNSLHYYLDGVDQGPACTGVPPHVYPVIELYGQCVQVTIVQPERRDPTIQQYLPSENSTSQQPTSVIQLQAQAEIMHKFHESVGLNVQLNTDRTVATRCREYNNAILLSEVPLENNELFEIAIREVAREWSGCLRLGIVKNESGNWLTSMNLVSGMRSISTDAWYLTGNEVRHNGYVLCMNYCPSLEWLRVGDKVGLKRTHESNLKFYINGEDMGIAASNIPEMVYAVVDLFGSTVTVNITSSKQQNNAVSPNASLRLQDSLELLQDPMPPVLRNDTGMDTSVDVSEGKLINDAALTPTQSATHFVGESDWSYEFHENHGRNIQLETKTSARRVASYNQGVVMSSRPLIKGKPFLVKIEKLNKRWVSNIFCGITCISPEIVKTKYGAALENLHCNSIVGLFIDDDNRLHLIINGVDQGVAATDLPPYVYAVFDLYGQCEQVSIIANNVEAFSSTTNNTVTSVEWQNIVSIHNAPLLHSLLPSTPLGTNIIPTKKCEYLKACMRLKKSLVLPDEFFSLEDVLCYCNNCYKVEGDSAICNKGEPPAEFAVPIGWTRFPLKQSINANQIPQSTTDKWHVAFYGIRLDAIRLILDTGELMTKEQLDVSNLTMNIKTEDQNPQVVFSPSIKYAASEEFTKKYPYIDTQSNKKLNASTAFQLLVRPGSYTINSGGKDGDDPQFESVKWATKEAGATVIMALLVHLDGF</sequence>
<dbReference type="InterPro" id="IPR013320">
    <property type="entry name" value="ConA-like_dom_sf"/>
</dbReference>
<dbReference type="STRING" id="166423.A0A0N0U389"/>
<gene>
    <name evidence="2" type="ORF">WN51_06812</name>
</gene>